<name>A0ABW2A0Y5_9GAMM</name>
<evidence type="ECO:0000313" key="3">
    <source>
        <dbReference type="EMBL" id="MFC6671142.1"/>
    </source>
</evidence>
<sequence length="190" mass="20825">MKLTALLLTGILTPTASLAACWELRQEPGAFTFVGTQAGAPARGVFERYTGVLSLPSGDIGQGFLKVRVDVASLETQLPELNEVLRGAEFFDAARWPSAHFTSDSLKALGDDRYQVRGDLHIRDITHQRTTEFRITGPAGHRRLQGKDSIKRLDYGVGTGEWKNTRWVGNQVSVEVDVALEAVDERACGN</sequence>
<dbReference type="PANTHER" id="PTHR34406:SF1">
    <property type="entry name" value="PROTEIN YCEI"/>
    <property type="match status" value="1"/>
</dbReference>
<dbReference type="RefSeq" id="WP_379909652.1">
    <property type="nucleotide sequence ID" value="NZ_JBHSWE010000001.1"/>
</dbReference>
<dbReference type="PROSITE" id="PS51257">
    <property type="entry name" value="PROKAR_LIPOPROTEIN"/>
    <property type="match status" value="1"/>
</dbReference>
<dbReference type="EMBL" id="JBHSWE010000001">
    <property type="protein sequence ID" value="MFC6671142.1"/>
    <property type="molecule type" value="Genomic_DNA"/>
</dbReference>
<evidence type="ECO:0000313" key="4">
    <source>
        <dbReference type="Proteomes" id="UP001596422"/>
    </source>
</evidence>
<dbReference type="InterPro" id="IPR007372">
    <property type="entry name" value="Lipid/polyisoprenoid-bd_YceI"/>
</dbReference>
<comment type="caution">
    <text evidence="3">The sequence shown here is derived from an EMBL/GenBank/DDBJ whole genome shotgun (WGS) entry which is preliminary data.</text>
</comment>
<keyword evidence="4" id="KW-1185">Reference proteome</keyword>
<dbReference type="InterPro" id="IPR036761">
    <property type="entry name" value="TTHA0802/YceI-like_sf"/>
</dbReference>
<gene>
    <name evidence="3" type="ORF">ACFQDL_14495</name>
</gene>
<proteinExistence type="predicted"/>
<feature type="chain" id="PRO_5046400139" evidence="1">
    <location>
        <begin position="20"/>
        <end position="190"/>
    </location>
</feature>
<dbReference type="Pfam" id="PF04264">
    <property type="entry name" value="YceI"/>
    <property type="match status" value="1"/>
</dbReference>
<dbReference type="SUPFAM" id="SSF101874">
    <property type="entry name" value="YceI-like"/>
    <property type="match status" value="1"/>
</dbReference>
<reference evidence="4" key="1">
    <citation type="journal article" date="2019" name="Int. J. Syst. Evol. Microbiol.">
        <title>The Global Catalogue of Microorganisms (GCM) 10K type strain sequencing project: providing services to taxonomists for standard genome sequencing and annotation.</title>
        <authorList>
            <consortium name="The Broad Institute Genomics Platform"/>
            <consortium name="The Broad Institute Genome Sequencing Center for Infectious Disease"/>
            <person name="Wu L."/>
            <person name="Ma J."/>
        </authorList>
    </citation>
    <scope>NUCLEOTIDE SEQUENCE [LARGE SCALE GENOMIC DNA]</scope>
    <source>
        <strain evidence="4">NBRC 111756</strain>
    </source>
</reference>
<dbReference type="SMART" id="SM00867">
    <property type="entry name" value="YceI"/>
    <property type="match status" value="1"/>
</dbReference>
<organism evidence="3 4">
    <name type="scientific">Marinobacterium aestuariivivens</name>
    <dbReference type="NCBI Taxonomy" id="1698799"/>
    <lineage>
        <taxon>Bacteria</taxon>
        <taxon>Pseudomonadati</taxon>
        <taxon>Pseudomonadota</taxon>
        <taxon>Gammaproteobacteria</taxon>
        <taxon>Oceanospirillales</taxon>
        <taxon>Oceanospirillaceae</taxon>
        <taxon>Marinobacterium</taxon>
    </lineage>
</organism>
<feature type="domain" description="Lipid/polyisoprenoid-binding YceI-like" evidence="2">
    <location>
        <begin position="23"/>
        <end position="183"/>
    </location>
</feature>
<dbReference type="Proteomes" id="UP001596422">
    <property type="component" value="Unassembled WGS sequence"/>
</dbReference>
<accession>A0ABW2A0Y5</accession>
<keyword evidence="1" id="KW-0732">Signal</keyword>
<dbReference type="Gene3D" id="2.40.128.110">
    <property type="entry name" value="Lipid/polyisoprenoid-binding, YceI-like"/>
    <property type="match status" value="1"/>
</dbReference>
<dbReference type="PANTHER" id="PTHR34406">
    <property type="entry name" value="PROTEIN YCEI"/>
    <property type="match status" value="1"/>
</dbReference>
<protein>
    <submittedName>
        <fullName evidence="3">YceI family protein</fullName>
    </submittedName>
</protein>
<feature type="signal peptide" evidence="1">
    <location>
        <begin position="1"/>
        <end position="19"/>
    </location>
</feature>
<evidence type="ECO:0000256" key="1">
    <source>
        <dbReference type="SAM" id="SignalP"/>
    </source>
</evidence>
<evidence type="ECO:0000259" key="2">
    <source>
        <dbReference type="SMART" id="SM00867"/>
    </source>
</evidence>